<evidence type="ECO:0000256" key="13">
    <source>
        <dbReference type="ARBA" id="ARBA00022801"/>
    </source>
</evidence>
<keyword evidence="15" id="KW-0832">Ubl conjugation</keyword>
<dbReference type="FunFam" id="3.90.70.10:FF:000025">
    <property type="entry name" value="Putative ubiquitin carboxyl-terminal hydrolase 8"/>
    <property type="match status" value="1"/>
</dbReference>
<organism evidence="24 25">
    <name type="scientific">Scophthalmus maximus</name>
    <name type="common">Turbot</name>
    <name type="synonym">Psetta maxima</name>
    <dbReference type="NCBI Taxonomy" id="52904"/>
    <lineage>
        <taxon>Eukaryota</taxon>
        <taxon>Metazoa</taxon>
        <taxon>Chordata</taxon>
        <taxon>Craniata</taxon>
        <taxon>Vertebrata</taxon>
        <taxon>Euteleostomi</taxon>
        <taxon>Actinopterygii</taxon>
        <taxon>Neopterygii</taxon>
        <taxon>Teleostei</taxon>
        <taxon>Neoteleostei</taxon>
        <taxon>Acanthomorphata</taxon>
        <taxon>Carangaria</taxon>
        <taxon>Pleuronectiformes</taxon>
        <taxon>Pleuronectoidei</taxon>
        <taxon>Scophthalmidae</taxon>
        <taxon>Scophthalmus</taxon>
    </lineage>
</organism>
<feature type="compositionally biased region" description="Basic and acidic residues" evidence="22">
    <location>
        <begin position="450"/>
        <end position="500"/>
    </location>
</feature>
<keyword evidence="12 21" id="KW-0833">Ubl conjugation pathway</keyword>
<dbReference type="InterPro" id="IPR048498">
    <property type="entry name" value="WW_USP8"/>
</dbReference>
<dbReference type="GO" id="GO:0005886">
    <property type="term" value="C:plasma membrane"/>
    <property type="evidence" value="ECO:0007669"/>
    <property type="project" value="UniProtKB-SubCell"/>
</dbReference>
<comment type="similarity">
    <text evidence="6 21">Belongs to the peptidase C19 family.</text>
</comment>
<evidence type="ECO:0000256" key="10">
    <source>
        <dbReference type="ARBA" id="ARBA00022670"/>
    </source>
</evidence>
<comment type="subunit">
    <text evidence="20">Forms a ternary complex with RNF128 and OTUB1. Interacts (via C-terminal UCH catalytic domain) with OTUB1 isoform 1. Interacts with STAM2 (via SH3 domain). Interacts with DNAJB3, EGFR, EPS15, RASGRF1, RNF41, YWHAE, YWHAG and YWHAZ. Interacts with NBR1, RASGRF1, RNF41 and IST1. Associates with the ESCRT-0 complex and with microtubules. Interacts with BIRC6/bruce and KIF23/MKLP1.</text>
</comment>
<keyword evidence="14 21" id="KW-0788">Thiol protease</keyword>
<evidence type="ECO:0000256" key="18">
    <source>
        <dbReference type="ARBA" id="ARBA00023242"/>
    </source>
</evidence>
<dbReference type="GO" id="GO:0010008">
    <property type="term" value="C:endosome membrane"/>
    <property type="evidence" value="ECO:0007669"/>
    <property type="project" value="UniProtKB-SubCell"/>
</dbReference>
<evidence type="ECO:0000256" key="14">
    <source>
        <dbReference type="ARBA" id="ARBA00022807"/>
    </source>
</evidence>
<dbReference type="EC" id="3.4.19.12" evidence="21"/>
<feature type="region of interest" description="Disordered" evidence="22">
    <location>
        <begin position="425"/>
        <end position="543"/>
    </location>
</feature>
<keyword evidence="11" id="KW-0967">Endosome</keyword>
<evidence type="ECO:0000256" key="2">
    <source>
        <dbReference type="ARBA" id="ARBA00004123"/>
    </source>
</evidence>
<evidence type="ECO:0000256" key="20">
    <source>
        <dbReference type="ARBA" id="ARBA00063318"/>
    </source>
</evidence>
<comment type="subcellular location">
    <subcellularLocation>
        <location evidence="3">Cell membrane</location>
        <topology evidence="3">Peripheral membrane protein</topology>
    </subcellularLocation>
    <subcellularLocation>
        <location evidence="5">Cytoplasm</location>
    </subcellularLocation>
    <subcellularLocation>
        <location evidence="4">Endosome membrane</location>
        <topology evidence="4">Peripheral membrane protein</topology>
    </subcellularLocation>
    <subcellularLocation>
        <location evidence="2">Nucleus</location>
    </subcellularLocation>
</comment>
<evidence type="ECO:0000256" key="16">
    <source>
        <dbReference type="ARBA" id="ARBA00023036"/>
    </source>
</evidence>
<dbReference type="GO" id="GO:0030496">
    <property type="term" value="C:midbody"/>
    <property type="evidence" value="ECO:0007669"/>
    <property type="project" value="UniProtKB-ARBA"/>
</dbReference>
<reference evidence="24" key="2">
    <citation type="submission" date="2025-08" db="UniProtKB">
        <authorList>
            <consortium name="Ensembl"/>
        </authorList>
    </citation>
    <scope>IDENTIFICATION</scope>
</reference>
<keyword evidence="16" id="KW-0729">SH3-binding</keyword>
<evidence type="ECO:0000256" key="19">
    <source>
        <dbReference type="ARBA" id="ARBA00023306"/>
    </source>
</evidence>
<dbReference type="Pfam" id="PF08969">
    <property type="entry name" value="USP8_dimer"/>
    <property type="match status" value="1"/>
</dbReference>
<accession>A0A8D3DHI3</accession>
<feature type="compositionally biased region" description="Basic and acidic residues" evidence="22">
    <location>
        <begin position="123"/>
        <end position="143"/>
    </location>
</feature>
<evidence type="ECO:0000256" key="12">
    <source>
        <dbReference type="ARBA" id="ARBA00022786"/>
    </source>
</evidence>
<keyword evidence="19" id="KW-0131">Cell cycle</keyword>
<dbReference type="GO" id="GO:0005634">
    <property type="term" value="C:nucleus"/>
    <property type="evidence" value="ECO:0007669"/>
    <property type="project" value="UniProtKB-SubCell"/>
</dbReference>
<keyword evidence="7" id="KW-1003">Cell membrane</keyword>
<dbReference type="Pfam" id="PF00443">
    <property type="entry name" value="UCH"/>
    <property type="match status" value="1"/>
</dbReference>
<dbReference type="GO" id="GO:0006508">
    <property type="term" value="P:proteolysis"/>
    <property type="evidence" value="ECO:0007669"/>
    <property type="project" value="UniProtKB-KW"/>
</dbReference>
<dbReference type="PANTHER" id="PTHR21646:SF27">
    <property type="entry name" value="UBIQUITIN CARBOXYL-TERMINAL HYDROLASE 8"/>
    <property type="match status" value="1"/>
</dbReference>
<comment type="catalytic activity">
    <reaction evidence="1 21">
        <text>Thiol-dependent hydrolysis of ester, thioester, amide, peptide and isopeptide bonds formed by the C-terminal Gly of ubiquitin (a 76-residue protein attached to proteins as an intracellular targeting signal).</text>
        <dbReference type="EC" id="3.4.19.12"/>
    </reaction>
</comment>
<keyword evidence="17" id="KW-0472">Membrane</keyword>
<dbReference type="GO" id="GO:0017124">
    <property type="term" value="F:SH3 domain binding"/>
    <property type="evidence" value="ECO:0007669"/>
    <property type="project" value="UniProtKB-KW"/>
</dbReference>
<dbReference type="InterPro" id="IPR036873">
    <property type="entry name" value="Rhodanese-like_dom_sf"/>
</dbReference>
<dbReference type="Gene3D" id="3.90.70.10">
    <property type="entry name" value="Cysteine proteinases"/>
    <property type="match status" value="1"/>
</dbReference>
<protein>
    <recommendedName>
        <fullName evidence="21">Ubiquitin carboxyl-terminal hydrolase</fullName>
        <ecNumber evidence="21">3.4.19.12</ecNumber>
    </recommendedName>
</protein>
<feature type="region of interest" description="Disordered" evidence="22">
    <location>
        <begin position="123"/>
        <end position="168"/>
    </location>
</feature>
<dbReference type="InterPro" id="IPR018200">
    <property type="entry name" value="USP_CS"/>
</dbReference>
<dbReference type="PROSITE" id="PS50235">
    <property type="entry name" value="USP_3"/>
    <property type="match status" value="1"/>
</dbReference>
<dbReference type="GeneTree" id="ENSGT00940000157542"/>
<dbReference type="PANTHER" id="PTHR21646">
    <property type="entry name" value="UBIQUITIN CARBOXYL-TERMINAL HYDROLASE"/>
    <property type="match status" value="1"/>
</dbReference>
<keyword evidence="10 21" id="KW-0645">Protease</keyword>
<dbReference type="SUPFAM" id="SSF54001">
    <property type="entry name" value="Cysteine proteinases"/>
    <property type="match status" value="1"/>
</dbReference>
<evidence type="ECO:0000313" key="24">
    <source>
        <dbReference type="Ensembl" id="ENSSMAP00000058992.1"/>
    </source>
</evidence>
<evidence type="ECO:0000256" key="9">
    <source>
        <dbReference type="ARBA" id="ARBA00022553"/>
    </source>
</evidence>
<evidence type="ECO:0000256" key="1">
    <source>
        <dbReference type="ARBA" id="ARBA00000707"/>
    </source>
</evidence>
<dbReference type="Gene3D" id="1.20.58.80">
    <property type="entry name" value="Phosphotransferase system, lactose/cellobiose-type IIA subunit"/>
    <property type="match status" value="1"/>
</dbReference>
<dbReference type="InterPro" id="IPR028889">
    <property type="entry name" value="USP"/>
</dbReference>
<dbReference type="InterPro" id="IPR038765">
    <property type="entry name" value="Papain-like_cys_pep_sf"/>
</dbReference>
<dbReference type="Proteomes" id="UP000694558">
    <property type="component" value="Chromosome 5"/>
</dbReference>
<feature type="region of interest" description="Disordered" evidence="22">
    <location>
        <begin position="354"/>
        <end position="384"/>
    </location>
</feature>
<dbReference type="FunFam" id="3.40.250.10:FF:000017">
    <property type="entry name" value="ubiquitin carboxyl-terminal hydrolase 8"/>
    <property type="match status" value="1"/>
</dbReference>
<evidence type="ECO:0000256" key="7">
    <source>
        <dbReference type="ARBA" id="ARBA00022475"/>
    </source>
</evidence>
<evidence type="ECO:0000259" key="23">
    <source>
        <dbReference type="PROSITE" id="PS50235"/>
    </source>
</evidence>
<evidence type="ECO:0000256" key="6">
    <source>
        <dbReference type="ARBA" id="ARBA00009085"/>
    </source>
</evidence>
<dbReference type="Ensembl" id="ENSSMAT00000066243.1">
    <property type="protein sequence ID" value="ENSSMAP00000058992.1"/>
    <property type="gene ID" value="ENSSMAG00000014186.2"/>
</dbReference>
<feature type="domain" description="USP" evidence="23">
    <location>
        <begin position="666"/>
        <end position="998"/>
    </location>
</feature>
<dbReference type="GO" id="GO:0004843">
    <property type="term" value="F:cysteine-type deubiquitinase activity"/>
    <property type="evidence" value="ECO:0007669"/>
    <property type="project" value="UniProtKB-UniRule"/>
</dbReference>
<evidence type="ECO:0000256" key="11">
    <source>
        <dbReference type="ARBA" id="ARBA00022753"/>
    </source>
</evidence>
<feature type="compositionally biased region" description="Basic and acidic residues" evidence="22">
    <location>
        <begin position="519"/>
        <end position="533"/>
    </location>
</feature>
<evidence type="ECO:0000256" key="4">
    <source>
        <dbReference type="ARBA" id="ARBA00004481"/>
    </source>
</evidence>
<evidence type="ECO:0000256" key="8">
    <source>
        <dbReference type="ARBA" id="ARBA00022490"/>
    </source>
</evidence>
<keyword evidence="8" id="KW-0963">Cytoplasm</keyword>
<proteinExistence type="inferred from homology"/>
<dbReference type="InterPro" id="IPR015063">
    <property type="entry name" value="USP8_dimer"/>
</dbReference>
<reference evidence="24" key="1">
    <citation type="submission" date="2023-05" db="EMBL/GenBank/DDBJ databases">
        <title>High-quality long-read genome of Scophthalmus maximus.</title>
        <authorList>
            <person name="Lien S."/>
            <person name="Martinez P."/>
        </authorList>
    </citation>
    <scope>NUCLEOTIDE SEQUENCE [LARGE SCALE GENOMIC DNA]</scope>
</reference>
<evidence type="ECO:0000313" key="25">
    <source>
        <dbReference type="Proteomes" id="UP000694558"/>
    </source>
</evidence>
<evidence type="ECO:0000256" key="15">
    <source>
        <dbReference type="ARBA" id="ARBA00022843"/>
    </source>
</evidence>
<keyword evidence="13 21" id="KW-0378">Hydrolase</keyword>
<keyword evidence="18" id="KW-0539">Nucleus</keyword>
<dbReference type="FunFam" id="1.20.58.80:FF:000011">
    <property type="entry name" value="Ubiquitin carboxyl-terminal hydrolase 8"/>
    <property type="match status" value="1"/>
</dbReference>
<evidence type="ECO:0000256" key="17">
    <source>
        <dbReference type="ARBA" id="ARBA00023136"/>
    </source>
</evidence>
<dbReference type="GO" id="GO:0016579">
    <property type="term" value="P:protein deubiquitination"/>
    <property type="evidence" value="ECO:0007669"/>
    <property type="project" value="InterPro"/>
</dbReference>
<sequence>MPAVSTGVKELYLSSSLGDLNKKAEIRPDKTSTRSYVQSACKIFKAAEEFRLDRDEEKAYVLYMKYLTVYEIIKKRPDFKEQPDYFMTILGPNSFKKAIVEAEKLSDSLKLRYEEVEVRKKLEEKDRQEEKKRREEITEKDGGRVSPKVSSTTNMKDSKKVKGEQNELKTATTKAGGITAEKLFHMMKDQTITIIVMDARSHRSFEESHIQVPAQTCISVPEEAISPGITVNQIEIKLPEVSKEQWKRRGVVDYIVLLDWFSSVTDLALGTTLQSLKDAVFKWDSITILRSEPLVLEGGYENWLLFYPMYTTNAKVRPPRQNIISTLPQCEYHYHLHSTRYSFSNMYLLGPEPEVTPKPQETLDPVLANGLTPADPPTSETSMVTDSLQEDTVDLPVKVSTISTLHTMFYPFTLFSQFDRAKKPSIRVSDEPKPSQNGSAKDSNPFVPDRTAKPSFERKKEDEELKHQDKKKLERQKAEEVEDKENRPSEEKRRRGKEQSSDAPSKSMSLDSPAPNPNHIREPLTRARSEEMGRSVPGLPDGWMKFLDTVTGTYRYYHSPTNRVHLYPPEVPKPSRPAEPDANCEQEREQSKLKRSYSSPDISQDLREEAQKKAAAPTTAAVIPTINRETKPANAKVYSKVENVRPSAAKIRNLNPTFGGLGQSLTGLRNLGNTCYMNSILQCLCNTPAMAEYFNNNCYMADINRYNILGHKGEVAEEFGVIMKALWAGLYKFISPRDFKVTIGKINEQFAGYDQQDSQELLLFLMDGLHEDLNKADNRKRYKEEENDHLDDPMAADLAWSKHKLLNESIIVALFQGQFKSTVQCLTCHRKSRTFETFMYLSLPLASTSKCSLQDCLRLFSKEEKLTDNNKVFCRHCKAHRDSTKKLEIWKVPPILLVHLKRFSYEGRWKQKLQTTVDFPLDSLDLAQYVIGPKQNQKRYGLYGVSNHYGGLDGGHYTAYCKNALKQRWYKFDDHEVSEISTSSVKSSAAYILFYSTL</sequence>
<dbReference type="PROSITE" id="PS00972">
    <property type="entry name" value="USP_1"/>
    <property type="match status" value="1"/>
</dbReference>
<dbReference type="PROSITE" id="PS00973">
    <property type="entry name" value="USP_2"/>
    <property type="match status" value="1"/>
</dbReference>
<evidence type="ECO:0000256" key="21">
    <source>
        <dbReference type="RuleBase" id="RU366025"/>
    </source>
</evidence>
<dbReference type="SUPFAM" id="SSF140856">
    <property type="entry name" value="USP8 N-terminal domain-like"/>
    <property type="match status" value="1"/>
</dbReference>
<keyword evidence="9" id="KW-0597">Phosphoprotein</keyword>
<evidence type="ECO:0000256" key="3">
    <source>
        <dbReference type="ARBA" id="ARBA00004202"/>
    </source>
</evidence>
<name>A0A8D3DHI3_SCOMX</name>
<evidence type="ECO:0000256" key="22">
    <source>
        <dbReference type="SAM" id="MobiDB-lite"/>
    </source>
</evidence>
<dbReference type="Gene3D" id="3.40.250.10">
    <property type="entry name" value="Rhodanese-like domain"/>
    <property type="match status" value="1"/>
</dbReference>
<dbReference type="CDD" id="cd02674">
    <property type="entry name" value="Peptidase_C19R"/>
    <property type="match status" value="1"/>
</dbReference>
<evidence type="ECO:0000256" key="5">
    <source>
        <dbReference type="ARBA" id="ARBA00004496"/>
    </source>
</evidence>
<feature type="compositionally biased region" description="Basic and acidic residues" evidence="22">
    <location>
        <begin position="156"/>
        <end position="167"/>
    </location>
</feature>
<dbReference type="Pfam" id="PF20625">
    <property type="entry name" value="WW_USP8"/>
    <property type="match status" value="1"/>
</dbReference>
<dbReference type="SUPFAM" id="SSF52821">
    <property type="entry name" value="Rhodanese/Cell cycle control phosphatase"/>
    <property type="match status" value="1"/>
</dbReference>
<gene>
    <name evidence="24" type="primary">usp8</name>
</gene>
<dbReference type="InterPro" id="IPR001394">
    <property type="entry name" value="Peptidase_C19_UCH"/>
</dbReference>
<feature type="compositionally biased region" description="Polar residues" evidence="22">
    <location>
        <begin position="501"/>
        <end position="510"/>
    </location>
</feature>
<dbReference type="InterPro" id="IPR050185">
    <property type="entry name" value="Ub_carboxyl-term_hydrolase"/>
</dbReference>
<dbReference type="GO" id="GO:0005829">
    <property type="term" value="C:cytosol"/>
    <property type="evidence" value="ECO:0007669"/>
    <property type="project" value="UniProtKB-ARBA"/>
</dbReference>
<feature type="region of interest" description="Disordered" evidence="22">
    <location>
        <begin position="560"/>
        <end position="603"/>
    </location>
</feature>
<dbReference type="AlphaFoldDB" id="A0A8D3DHI3"/>